<accession>A0A2A2L080</accession>
<protein>
    <submittedName>
        <fullName evidence="4">Uncharacterized protein</fullName>
    </submittedName>
</protein>
<dbReference type="GO" id="GO:0016491">
    <property type="term" value="F:oxidoreductase activity"/>
    <property type="evidence" value="ECO:0007669"/>
    <property type="project" value="UniProtKB-KW"/>
</dbReference>
<dbReference type="Pfam" id="PF00106">
    <property type="entry name" value="adh_short"/>
    <property type="match status" value="1"/>
</dbReference>
<evidence type="ECO:0000256" key="3">
    <source>
        <dbReference type="ARBA" id="ARBA00023002"/>
    </source>
</evidence>
<dbReference type="Proteomes" id="UP000218231">
    <property type="component" value="Unassembled WGS sequence"/>
</dbReference>
<keyword evidence="2" id="KW-0521">NADP</keyword>
<dbReference type="PANTHER" id="PTHR24320:SF282">
    <property type="entry name" value="WW DOMAIN-CONTAINING OXIDOREDUCTASE"/>
    <property type="match status" value="1"/>
</dbReference>
<dbReference type="STRING" id="2018661.A0A2A2L080"/>
<dbReference type="PANTHER" id="PTHR24320">
    <property type="entry name" value="RETINOL DEHYDROGENASE"/>
    <property type="match status" value="1"/>
</dbReference>
<dbReference type="InterPro" id="IPR002347">
    <property type="entry name" value="SDR_fam"/>
</dbReference>
<evidence type="ECO:0000313" key="5">
    <source>
        <dbReference type="Proteomes" id="UP000218231"/>
    </source>
</evidence>
<comment type="caution">
    <text evidence="4">The sequence shown here is derived from an EMBL/GenBank/DDBJ whole genome shotgun (WGS) entry which is preliminary data.</text>
</comment>
<dbReference type="AlphaFoldDB" id="A0A2A2L080"/>
<keyword evidence="3" id="KW-0560">Oxidoreductase</keyword>
<sequence length="334" mass="37031">MTENKQSERKRRFGSRSNANEVIADTDLSGKTMLITGCTSGIGRETAKALALKGAHVIMANRNLRLSDELKKEIYAEKSDAKVDLIACDLSSLQSVAAAAKEFKDNHWPLHALILNAGVFGSEQKVTIDGFETTHGVNHVAHQLLVRELLPVLRQSAPSRIVVVASHSHQHSGIKTTDPLESKLEKLCPTSNSGFSTYRLYALSKLCNVLMAFKLHREEHKNNISVYVLHPGSMIATDISRSYGFGAQVMNFFIKPFTKTISQGAATNVYLAGSNEIHDVSGKYWESCWDDEKRLDVALARDEQLQDGLWTKTDEAIEQWENKNKSSRRGSSAT</sequence>
<proteinExistence type="inferred from homology"/>
<evidence type="ECO:0000313" key="4">
    <source>
        <dbReference type="EMBL" id="PAV79562.1"/>
    </source>
</evidence>
<name>A0A2A2L080_9BILA</name>
<dbReference type="OrthoDB" id="9989144at2759"/>
<dbReference type="EMBL" id="LIAE01007400">
    <property type="protein sequence ID" value="PAV79562.1"/>
    <property type="molecule type" value="Genomic_DNA"/>
</dbReference>
<comment type="similarity">
    <text evidence="1">Belongs to the short-chain dehydrogenases/reductases (SDR) family.</text>
</comment>
<keyword evidence="5" id="KW-1185">Reference proteome</keyword>
<evidence type="ECO:0000256" key="2">
    <source>
        <dbReference type="ARBA" id="ARBA00022857"/>
    </source>
</evidence>
<gene>
    <name evidence="4" type="ORF">WR25_11577</name>
</gene>
<reference evidence="4 5" key="1">
    <citation type="journal article" date="2017" name="Curr. Biol.">
        <title>Genome architecture and evolution of a unichromosomal asexual nematode.</title>
        <authorList>
            <person name="Fradin H."/>
            <person name="Zegar C."/>
            <person name="Gutwein M."/>
            <person name="Lucas J."/>
            <person name="Kovtun M."/>
            <person name="Corcoran D."/>
            <person name="Baugh L.R."/>
            <person name="Kiontke K."/>
            <person name="Gunsalus K."/>
            <person name="Fitch D.H."/>
            <person name="Piano F."/>
        </authorList>
    </citation>
    <scope>NUCLEOTIDE SEQUENCE [LARGE SCALE GENOMIC DNA]</scope>
    <source>
        <strain evidence="4">PF1309</strain>
    </source>
</reference>
<evidence type="ECO:0000256" key="1">
    <source>
        <dbReference type="ARBA" id="ARBA00006484"/>
    </source>
</evidence>
<dbReference type="CDD" id="cd05327">
    <property type="entry name" value="retinol-DH_like_SDR_c_like"/>
    <property type="match status" value="1"/>
</dbReference>
<dbReference type="SUPFAM" id="SSF51735">
    <property type="entry name" value="NAD(P)-binding Rossmann-fold domains"/>
    <property type="match status" value="1"/>
</dbReference>
<organism evidence="4 5">
    <name type="scientific">Diploscapter pachys</name>
    <dbReference type="NCBI Taxonomy" id="2018661"/>
    <lineage>
        <taxon>Eukaryota</taxon>
        <taxon>Metazoa</taxon>
        <taxon>Ecdysozoa</taxon>
        <taxon>Nematoda</taxon>
        <taxon>Chromadorea</taxon>
        <taxon>Rhabditida</taxon>
        <taxon>Rhabditina</taxon>
        <taxon>Rhabditomorpha</taxon>
        <taxon>Rhabditoidea</taxon>
        <taxon>Rhabditidae</taxon>
        <taxon>Diploscapter</taxon>
    </lineage>
</organism>
<dbReference type="Gene3D" id="3.40.50.720">
    <property type="entry name" value="NAD(P)-binding Rossmann-like Domain"/>
    <property type="match status" value="1"/>
</dbReference>
<dbReference type="InterPro" id="IPR036291">
    <property type="entry name" value="NAD(P)-bd_dom_sf"/>
</dbReference>